<dbReference type="Proteomes" id="UP000504610">
    <property type="component" value="Chromosome 9"/>
</dbReference>
<dbReference type="RefSeq" id="XP_056850927.1">
    <property type="nucleotide sequence ID" value="XM_056994947.1"/>
</dbReference>
<dbReference type="GeneID" id="108825180"/>
<dbReference type="Pfam" id="PF13966">
    <property type="entry name" value="zf-RVT"/>
    <property type="match status" value="1"/>
</dbReference>
<dbReference type="OrthoDB" id="1744683at2759"/>
<protein>
    <submittedName>
        <fullName evidence="3">Uncharacterized protein LOC108825180</fullName>
    </submittedName>
</protein>
<dbReference type="InterPro" id="IPR026960">
    <property type="entry name" value="RVT-Znf"/>
</dbReference>
<dbReference type="AlphaFoldDB" id="A0A9W3CHD6"/>
<name>A0A9W3CHD6_RAPSA</name>
<feature type="domain" description="Reverse transcriptase zinc-binding" evidence="1">
    <location>
        <begin position="101"/>
        <end position="170"/>
    </location>
</feature>
<sequence>MLFCEVGSGITASFWQDNWTNAGPLIELIGERGPQITGLSIDAVVADVLTSDGWRWDRSRSRSPVIALLKDTLPNAQEIIASEVDDNYVWIPVRGRGNGCFSVSETWRALHPFPLEVPWHKAVWFAGRIPKHAFITWIAARDRMVTRDRLIRWGLSVPSTCVLCTGREESRLPQEILTRL</sequence>
<reference evidence="3" key="2">
    <citation type="submission" date="2025-08" db="UniProtKB">
        <authorList>
            <consortium name="RefSeq"/>
        </authorList>
    </citation>
    <scope>IDENTIFICATION</scope>
    <source>
        <tissue evidence="3">Leaf</tissue>
    </source>
</reference>
<dbReference type="KEGG" id="rsz:108825180"/>
<evidence type="ECO:0000313" key="3">
    <source>
        <dbReference type="RefSeq" id="XP_056850927.1"/>
    </source>
</evidence>
<keyword evidence="2" id="KW-1185">Reference proteome</keyword>
<proteinExistence type="predicted"/>
<evidence type="ECO:0000313" key="2">
    <source>
        <dbReference type="Proteomes" id="UP000504610"/>
    </source>
</evidence>
<organism evidence="2 3">
    <name type="scientific">Raphanus sativus</name>
    <name type="common">Radish</name>
    <name type="synonym">Raphanus raphanistrum var. sativus</name>
    <dbReference type="NCBI Taxonomy" id="3726"/>
    <lineage>
        <taxon>Eukaryota</taxon>
        <taxon>Viridiplantae</taxon>
        <taxon>Streptophyta</taxon>
        <taxon>Embryophyta</taxon>
        <taxon>Tracheophyta</taxon>
        <taxon>Spermatophyta</taxon>
        <taxon>Magnoliopsida</taxon>
        <taxon>eudicotyledons</taxon>
        <taxon>Gunneridae</taxon>
        <taxon>Pentapetalae</taxon>
        <taxon>rosids</taxon>
        <taxon>malvids</taxon>
        <taxon>Brassicales</taxon>
        <taxon>Brassicaceae</taxon>
        <taxon>Brassiceae</taxon>
        <taxon>Raphanus</taxon>
    </lineage>
</organism>
<evidence type="ECO:0000259" key="1">
    <source>
        <dbReference type="Pfam" id="PF13966"/>
    </source>
</evidence>
<gene>
    <name evidence="3" type="primary">LOC108825180</name>
</gene>
<reference evidence="2" key="1">
    <citation type="journal article" date="2019" name="Database">
        <title>The radish genome database (RadishGD): an integrated information resource for radish genomics.</title>
        <authorList>
            <person name="Yu H.J."/>
            <person name="Baek S."/>
            <person name="Lee Y.J."/>
            <person name="Cho A."/>
            <person name="Mun J.H."/>
        </authorList>
    </citation>
    <scope>NUCLEOTIDE SEQUENCE [LARGE SCALE GENOMIC DNA]</scope>
    <source>
        <strain evidence="2">cv. WK10039</strain>
    </source>
</reference>
<accession>A0A9W3CHD6</accession>